<dbReference type="NCBIfam" id="TIGR01146">
    <property type="entry name" value="ATPsyn_F1gamma"/>
    <property type="match status" value="1"/>
</dbReference>
<keyword evidence="10 11" id="KW-0066">ATP synthesis</keyword>
<evidence type="ECO:0000256" key="3">
    <source>
        <dbReference type="ARBA" id="ARBA00007681"/>
    </source>
</evidence>
<keyword evidence="8 11" id="KW-0472">Membrane</keyword>
<dbReference type="InterPro" id="IPR000131">
    <property type="entry name" value="ATP_synth_F1_gsu"/>
</dbReference>
<evidence type="ECO:0000256" key="10">
    <source>
        <dbReference type="ARBA" id="ARBA00023310"/>
    </source>
</evidence>
<evidence type="ECO:0000313" key="12">
    <source>
        <dbReference type="EMBL" id="SDW45329.1"/>
    </source>
</evidence>
<dbReference type="STRING" id="1122204.SAMN05421781_1491"/>
<dbReference type="RefSeq" id="WP_091613148.1">
    <property type="nucleotide sequence ID" value="NZ_FNNC01000002.1"/>
</dbReference>
<keyword evidence="5 11" id="KW-1003">Cell membrane</keyword>
<evidence type="ECO:0000256" key="1">
    <source>
        <dbReference type="ARBA" id="ARBA00003456"/>
    </source>
</evidence>
<dbReference type="InterPro" id="IPR023632">
    <property type="entry name" value="ATP_synth_F1_gsu_CS"/>
</dbReference>
<proteinExistence type="inferred from homology"/>
<evidence type="ECO:0000256" key="6">
    <source>
        <dbReference type="ARBA" id="ARBA00022781"/>
    </source>
</evidence>
<dbReference type="HAMAP" id="MF_00815">
    <property type="entry name" value="ATP_synth_gamma_bact"/>
    <property type="match status" value="1"/>
</dbReference>
<gene>
    <name evidence="11" type="primary">atpG</name>
    <name evidence="12" type="ORF">SAMN05421781_1491</name>
</gene>
<dbReference type="GO" id="GO:0005524">
    <property type="term" value="F:ATP binding"/>
    <property type="evidence" value="ECO:0007669"/>
    <property type="project" value="UniProtKB-UniRule"/>
</dbReference>
<comment type="function">
    <text evidence="1 11">Produces ATP from ADP in the presence of a proton gradient across the membrane. The gamma chain is believed to be important in regulating ATPase activity and the flow of protons through the CF(0) complex.</text>
</comment>
<evidence type="ECO:0000313" key="13">
    <source>
        <dbReference type="Proteomes" id="UP000199488"/>
    </source>
</evidence>
<protein>
    <recommendedName>
        <fullName evidence="11">ATP synthase gamma chain</fullName>
    </recommendedName>
    <alternativeName>
        <fullName evidence="11">ATP synthase F1 sector gamma subunit</fullName>
    </alternativeName>
    <alternativeName>
        <fullName evidence="11">F-ATPase gamma subunit</fullName>
    </alternativeName>
</protein>
<evidence type="ECO:0000256" key="11">
    <source>
        <dbReference type="HAMAP-Rule" id="MF_00815"/>
    </source>
</evidence>
<dbReference type="OrthoDB" id="9812769at2"/>
<dbReference type="Proteomes" id="UP000199488">
    <property type="component" value="Unassembled WGS sequence"/>
</dbReference>
<evidence type="ECO:0000256" key="8">
    <source>
        <dbReference type="ARBA" id="ARBA00023136"/>
    </source>
</evidence>
<comment type="similarity">
    <text evidence="3 11">Belongs to the ATPase gamma chain family.</text>
</comment>
<evidence type="ECO:0000256" key="5">
    <source>
        <dbReference type="ARBA" id="ARBA00022475"/>
    </source>
</evidence>
<dbReference type="PANTHER" id="PTHR11693">
    <property type="entry name" value="ATP SYNTHASE GAMMA CHAIN"/>
    <property type="match status" value="1"/>
</dbReference>
<organism evidence="12 13">
    <name type="scientific">Marinococcus luteus</name>
    <dbReference type="NCBI Taxonomy" id="1122204"/>
    <lineage>
        <taxon>Bacteria</taxon>
        <taxon>Bacillati</taxon>
        <taxon>Bacillota</taxon>
        <taxon>Bacilli</taxon>
        <taxon>Bacillales</taxon>
        <taxon>Bacillaceae</taxon>
        <taxon>Marinococcus</taxon>
    </lineage>
</organism>
<dbReference type="FunFam" id="3.40.1380.10:FF:000002">
    <property type="entry name" value="ATP synthase gamma chain"/>
    <property type="match status" value="1"/>
</dbReference>
<keyword evidence="7 11" id="KW-0406">Ion transport</keyword>
<name>A0A1H2TPZ6_9BACI</name>
<keyword evidence="4 11" id="KW-0813">Transport</keyword>
<dbReference type="SUPFAM" id="SSF52943">
    <property type="entry name" value="ATP synthase (F1-ATPase), gamma subunit"/>
    <property type="match status" value="1"/>
</dbReference>
<dbReference type="Gene3D" id="1.10.287.80">
    <property type="entry name" value="ATP synthase, gamma subunit, helix hairpin domain"/>
    <property type="match status" value="1"/>
</dbReference>
<keyword evidence="6 11" id="KW-0375">Hydrogen ion transport</keyword>
<dbReference type="EMBL" id="FNNC01000002">
    <property type="protein sequence ID" value="SDW45329.1"/>
    <property type="molecule type" value="Genomic_DNA"/>
</dbReference>
<evidence type="ECO:0000256" key="7">
    <source>
        <dbReference type="ARBA" id="ARBA00023065"/>
    </source>
</evidence>
<reference evidence="12 13" key="1">
    <citation type="submission" date="2016-10" db="EMBL/GenBank/DDBJ databases">
        <authorList>
            <person name="de Groot N.N."/>
        </authorList>
    </citation>
    <scope>NUCLEOTIDE SEQUENCE [LARGE SCALE GENOMIC DNA]</scope>
    <source>
        <strain evidence="12 13">DSM 23126</strain>
    </source>
</reference>
<accession>A0A1H2TPZ6</accession>
<evidence type="ECO:0000256" key="9">
    <source>
        <dbReference type="ARBA" id="ARBA00023196"/>
    </source>
</evidence>
<evidence type="ECO:0000256" key="2">
    <source>
        <dbReference type="ARBA" id="ARBA00004202"/>
    </source>
</evidence>
<dbReference type="GO" id="GO:0046933">
    <property type="term" value="F:proton-transporting ATP synthase activity, rotational mechanism"/>
    <property type="evidence" value="ECO:0007669"/>
    <property type="project" value="UniProtKB-UniRule"/>
</dbReference>
<dbReference type="CDD" id="cd12151">
    <property type="entry name" value="F1-ATPase_gamma"/>
    <property type="match status" value="1"/>
</dbReference>
<dbReference type="GO" id="GO:0042777">
    <property type="term" value="P:proton motive force-driven plasma membrane ATP synthesis"/>
    <property type="evidence" value="ECO:0007669"/>
    <property type="project" value="UniProtKB-UniRule"/>
</dbReference>
<dbReference type="InterPro" id="IPR035968">
    <property type="entry name" value="ATP_synth_F1_ATPase_gsu"/>
</dbReference>
<keyword evidence="9 11" id="KW-0139">CF(1)</keyword>
<comment type="subcellular location">
    <subcellularLocation>
        <location evidence="2 11">Cell membrane</location>
        <topology evidence="2 11">Peripheral membrane protein</topology>
    </subcellularLocation>
</comment>
<dbReference type="AlphaFoldDB" id="A0A1H2TPZ6"/>
<dbReference type="GO" id="GO:0005886">
    <property type="term" value="C:plasma membrane"/>
    <property type="evidence" value="ECO:0007669"/>
    <property type="project" value="UniProtKB-SubCell"/>
</dbReference>
<dbReference type="PROSITE" id="PS00153">
    <property type="entry name" value="ATPASE_GAMMA"/>
    <property type="match status" value="1"/>
</dbReference>
<comment type="subunit">
    <text evidence="11">F-type ATPases have 2 components, CF(1) - the catalytic core - and CF(0) - the membrane proton channel. CF(1) has five subunits: alpha(3), beta(3), gamma(1), delta(1), epsilon(1). CF(0) has three main subunits: a, b and c.</text>
</comment>
<keyword evidence="13" id="KW-1185">Reference proteome</keyword>
<dbReference type="PRINTS" id="PR00126">
    <property type="entry name" value="ATPASEGAMMA"/>
</dbReference>
<sequence>MASLKEIKGRIQSTKKTKQITSAMEMVSASKLNKAQQNAQRYEPYTKKIKDVVSGIAAGSSGISHPMLEERPVKKTGYIAIFTDQGLAGAYNSNILRDLMQKLRERHQSKDEYTVIVIGRTGRDLLKRYGIPMFDEITGLPDQPSFNDIKNVTRLAVDLYANEDVDELYIWYNHFINPIQQKVTEKKLLPLTEEVSEEDSKGTAQYEYEPSPEAILKQLLPQYAESLIYGALLDAKASEFGARMTAMSAATDNANNMVDDLTLSYNRARQAAVTQEITEIVGGAAALE</sequence>
<dbReference type="Gene3D" id="3.40.1380.10">
    <property type="match status" value="1"/>
</dbReference>
<dbReference type="GO" id="GO:0045259">
    <property type="term" value="C:proton-transporting ATP synthase complex"/>
    <property type="evidence" value="ECO:0007669"/>
    <property type="project" value="UniProtKB-KW"/>
</dbReference>
<dbReference type="Pfam" id="PF00231">
    <property type="entry name" value="ATP-synt"/>
    <property type="match status" value="1"/>
</dbReference>
<dbReference type="PANTHER" id="PTHR11693:SF22">
    <property type="entry name" value="ATP SYNTHASE SUBUNIT GAMMA, MITOCHONDRIAL"/>
    <property type="match status" value="1"/>
</dbReference>
<evidence type="ECO:0000256" key="4">
    <source>
        <dbReference type="ARBA" id="ARBA00022448"/>
    </source>
</evidence>